<dbReference type="InterPro" id="IPR011701">
    <property type="entry name" value="MFS"/>
</dbReference>
<dbReference type="CDD" id="cd06173">
    <property type="entry name" value="MFS_MefA_like"/>
    <property type="match status" value="1"/>
</dbReference>
<evidence type="ECO:0000313" key="9">
    <source>
        <dbReference type="EMBL" id="SUK15649.1"/>
    </source>
</evidence>
<dbReference type="Gene3D" id="1.20.1250.20">
    <property type="entry name" value="MFS general substrate transporter like domains"/>
    <property type="match status" value="1"/>
</dbReference>
<sequence>MRKISSNKSIVQLIKFILGKFISSLGNSMYNFGISFYILSKTGSAKLFSINLAIMIIVNIITTPLSGYIADAGNKKKIIVCSQIGQSIFMFILLLTIYIKGFSIICILVTNIAITFLNALSTPSLNSTLPNIVHPNYLQKINAYYNMTNSITTLIGPIIGGVIYTLFNVKIIIVLFIISFIISGIIDMSINFSLFKKDIYNTRNLNGHIMKNFNYGLKYIKGKIVVFRLIILSMISNFFSGIILVGISKLVIEHFKAPSYVMGSLEASFGAGLILGGIIIGTIRKIKQPLYIIKFSLLLYALIYISIGIIILLYNDYNILYFYLYILSLLMGGIISFINIPIFVYFQENISEHVRGRIFSVIDLLTQLLIPLSYIISGFLFDTNYYSLIFLTSGFICLFLVLLILNSQFIKNQNNHHSIK</sequence>
<comment type="caution">
    <text evidence="9">The sequence shown here is derived from an EMBL/GenBank/DDBJ whole genome shotgun (WGS) entry which is preliminary data.</text>
</comment>
<proteinExistence type="predicted"/>
<evidence type="ECO:0000256" key="1">
    <source>
        <dbReference type="ARBA" id="ARBA00004651"/>
    </source>
</evidence>
<feature type="transmembrane region" description="Helical" evidence="7">
    <location>
        <begin position="385"/>
        <end position="405"/>
    </location>
</feature>
<dbReference type="AlphaFoldDB" id="A0A8G2M9D5"/>
<evidence type="ECO:0000256" key="3">
    <source>
        <dbReference type="ARBA" id="ARBA00022475"/>
    </source>
</evidence>
<reference evidence="9 10" key="1">
    <citation type="submission" date="2018-06" db="EMBL/GenBank/DDBJ databases">
        <authorList>
            <consortium name="Pathogen Informatics"/>
            <person name="Doyle S."/>
        </authorList>
    </citation>
    <scope>NUCLEOTIDE SEQUENCE [LARGE SCALE GENOMIC DNA]</scope>
    <source>
        <strain evidence="9 10">NCTC7972</strain>
    </source>
</reference>
<feature type="transmembrane region" description="Helical" evidence="7">
    <location>
        <begin position="78"/>
        <end position="96"/>
    </location>
</feature>
<feature type="transmembrane region" description="Helical" evidence="7">
    <location>
        <begin position="143"/>
        <end position="165"/>
    </location>
</feature>
<keyword evidence="2" id="KW-0813">Transport</keyword>
<evidence type="ECO:0000256" key="5">
    <source>
        <dbReference type="ARBA" id="ARBA00022989"/>
    </source>
</evidence>
<dbReference type="PROSITE" id="PS50850">
    <property type="entry name" value="MFS"/>
    <property type="match status" value="1"/>
</dbReference>
<dbReference type="Pfam" id="PF07690">
    <property type="entry name" value="MFS_1"/>
    <property type="match status" value="1"/>
</dbReference>
<dbReference type="GO" id="GO:0022857">
    <property type="term" value="F:transmembrane transporter activity"/>
    <property type="evidence" value="ECO:0007669"/>
    <property type="project" value="InterPro"/>
</dbReference>
<evidence type="ECO:0000256" key="4">
    <source>
        <dbReference type="ARBA" id="ARBA00022692"/>
    </source>
</evidence>
<feature type="transmembrane region" description="Helical" evidence="7">
    <location>
        <begin position="21"/>
        <end position="39"/>
    </location>
</feature>
<dbReference type="SUPFAM" id="SSF103473">
    <property type="entry name" value="MFS general substrate transporter"/>
    <property type="match status" value="1"/>
</dbReference>
<dbReference type="Proteomes" id="UP000254224">
    <property type="component" value="Unassembled WGS sequence"/>
</dbReference>
<gene>
    <name evidence="9" type="ORF">NCTC7972_00549</name>
</gene>
<organism evidence="9 10">
    <name type="scientific">Staphylococcus aureus</name>
    <dbReference type="NCBI Taxonomy" id="1280"/>
    <lineage>
        <taxon>Bacteria</taxon>
        <taxon>Bacillati</taxon>
        <taxon>Bacillota</taxon>
        <taxon>Bacilli</taxon>
        <taxon>Bacillales</taxon>
        <taxon>Staphylococcaceae</taxon>
        <taxon>Staphylococcus</taxon>
    </lineage>
</organism>
<dbReference type="RefSeq" id="WP_001226882.1">
    <property type="nucleotide sequence ID" value="NZ_JAGSCE010000009.1"/>
</dbReference>
<name>A0A8G2M9D5_STAAU</name>
<dbReference type="PANTHER" id="PTHR43266">
    <property type="entry name" value="MACROLIDE-EFFLUX PROTEIN"/>
    <property type="match status" value="1"/>
</dbReference>
<feature type="transmembrane region" description="Helical" evidence="7">
    <location>
        <begin position="102"/>
        <end position="122"/>
    </location>
</feature>
<protein>
    <submittedName>
        <fullName evidence="9">Major facilitator family transporter</fullName>
    </submittedName>
</protein>
<evidence type="ECO:0000259" key="8">
    <source>
        <dbReference type="PROSITE" id="PS50850"/>
    </source>
</evidence>
<keyword evidence="3" id="KW-1003">Cell membrane</keyword>
<dbReference type="GO" id="GO:0005886">
    <property type="term" value="C:plasma membrane"/>
    <property type="evidence" value="ECO:0007669"/>
    <property type="project" value="UniProtKB-SubCell"/>
</dbReference>
<dbReference type="EMBL" id="UHAI01000002">
    <property type="protein sequence ID" value="SUK15649.1"/>
    <property type="molecule type" value="Genomic_DNA"/>
</dbReference>
<feature type="transmembrane region" description="Helical" evidence="7">
    <location>
        <begin position="45"/>
        <end position="66"/>
    </location>
</feature>
<feature type="transmembrane region" description="Helical" evidence="7">
    <location>
        <begin position="260"/>
        <end position="283"/>
    </location>
</feature>
<feature type="transmembrane region" description="Helical" evidence="7">
    <location>
        <begin position="225"/>
        <end position="248"/>
    </location>
</feature>
<keyword evidence="6 7" id="KW-0472">Membrane</keyword>
<comment type="subcellular location">
    <subcellularLocation>
        <location evidence="1">Cell membrane</location>
        <topology evidence="1">Multi-pass membrane protein</topology>
    </subcellularLocation>
</comment>
<evidence type="ECO:0000313" key="10">
    <source>
        <dbReference type="Proteomes" id="UP000254224"/>
    </source>
</evidence>
<feature type="transmembrane region" description="Helical" evidence="7">
    <location>
        <begin position="358"/>
        <end position="379"/>
    </location>
</feature>
<evidence type="ECO:0000256" key="7">
    <source>
        <dbReference type="SAM" id="Phobius"/>
    </source>
</evidence>
<evidence type="ECO:0000256" key="2">
    <source>
        <dbReference type="ARBA" id="ARBA00022448"/>
    </source>
</evidence>
<dbReference type="PANTHER" id="PTHR43266:SF2">
    <property type="entry name" value="MAJOR FACILITATOR SUPERFAMILY (MFS) PROFILE DOMAIN-CONTAINING PROTEIN"/>
    <property type="match status" value="1"/>
</dbReference>
<dbReference type="InterPro" id="IPR020846">
    <property type="entry name" value="MFS_dom"/>
</dbReference>
<feature type="domain" description="Major facilitator superfamily (MFS) profile" evidence="8">
    <location>
        <begin position="225"/>
        <end position="420"/>
    </location>
</feature>
<dbReference type="InterPro" id="IPR036259">
    <property type="entry name" value="MFS_trans_sf"/>
</dbReference>
<evidence type="ECO:0000256" key="6">
    <source>
        <dbReference type="ARBA" id="ARBA00023136"/>
    </source>
</evidence>
<feature type="transmembrane region" description="Helical" evidence="7">
    <location>
        <begin position="320"/>
        <end position="346"/>
    </location>
</feature>
<keyword evidence="4 7" id="KW-0812">Transmembrane</keyword>
<keyword evidence="5 7" id="KW-1133">Transmembrane helix</keyword>
<accession>A0A8G2M9D5</accession>
<feature type="transmembrane region" description="Helical" evidence="7">
    <location>
        <begin position="171"/>
        <end position="195"/>
    </location>
</feature>
<feature type="transmembrane region" description="Helical" evidence="7">
    <location>
        <begin position="295"/>
        <end position="314"/>
    </location>
</feature>